<dbReference type="Gene3D" id="2.40.128.110">
    <property type="entry name" value="Lipid/polyisoprenoid-binding, YceI-like"/>
    <property type="match status" value="1"/>
</dbReference>
<proteinExistence type="predicted"/>
<evidence type="ECO:0000313" key="3">
    <source>
        <dbReference type="EMBL" id="RJF87959.1"/>
    </source>
</evidence>
<feature type="chain" id="PRO_5019070798" evidence="1">
    <location>
        <begin position="21"/>
        <end position="207"/>
    </location>
</feature>
<protein>
    <submittedName>
        <fullName evidence="3">Polyisoprenoid-binding protein</fullName>
    </submittedName>
</protein>
<dbReference type="PANTHER" id="PTHR34406">
    <property type="entry name" value="PROTEIN YCEI"/>
    <property type="match status" value="1"/>
</dbReference>
<keyword evidence="1" id="KW-0732">Signal</keyword>
<gene>
    <name evidence="3" type="ORF">D3874_13785</name>
</gene>
<name>A0A418WDD9_9PROT</name>
<dbReference type="InterPro" id="IPR007372">
    <property type="entry name" value="Lipid/polyisoprenoid-bd_YceI"/>
</dbReference>
<sequence length="207" mass="22274">MKKAAFLAAALFLAPLTAVAQDMTPPAAMPAGTYKVDPTHASLIFKINHFGLSNYAARFKSFDAAIEFDPKDVTKSKVTAKIKVPSLETDFPNPEKLDFNKELSGEEKWLNDGKFPTIGFVSTRLELTGATTGKMHGDLTMLGVTKPVVLDVTFNGGYAKHPVSGQPIMGFSATGSLKRSDWGLTTFLPALGDEVSFAIEAEFPKAN</sequence>
<comment type="caution">
    <text evidence="3">The sequence shown here is derived from an EMBL/GenBank/DDBJ whole genome shotgun (WGS) entry which is preliminary data.</text>
</comment>
<reference evidence="3 4" key="1">
    <citation type="submission" date="2018-09" db="EMBL/GenBank/DDBJ databases">
        <authorList>
            <person name="Zhu H."/>
        </authorList>
    </citation>
    <scope>NUCLEOTIDE SEQUENCE [LARGE SCALE GENOMIC DNA]</scope>
    <source>
        <strain evidence="3 4">K1W22B-8</strain>
    </source>
</reference>
<evidence type="ECO:0000256" key="1">
    <source>
        <dbReference type="SAM" id="SignalP"/>
    </source>
</evidence>
<accession>A0A418WDD9</accession>
<dbReference type="EMBL" id="QYUK01000011">
    <property type="protein sequence ID" value="RJF87959.1"/>
    <property type="molecule type" value="Genomic_DNA"/>
</dbReference>
<dbReference type="OrthoDB" id="9811006at2"/>
<dbReference type="AlphaFoldDB" id="A0A418WDD9"/>
<dbReference type="PANTHER" id="PTHR34406:SF1">
    <property type="entry name" value="PROTEIN YCEI"/>
    <property type="match status" value="1"/>
</dbReference>
<dbReference type="Proteomes" id="UP000284605">
    <property type="component" value="Unassembled WGS sequence"/>
</dbReference>
<dbReference type="SMART" id="SM00867">
    <property type="entry name" value="YceI"/>
    <property type="match status" value="1"/>
</dbReference>
<evidence type="ECO:0000313" key="4">
    <source>
        <dbReference type="Proteomes" id="UP000284605"/>
    </source>
</evidence>
<dbReference type="Pfam" id="PF04264">
    <property type="entry name" value="YceI"/>
    <property type="match status" value="1"/>
</dbReference>
<evidence type="ECO:0000259" key="2">
    <source>
        <dbReference type="SMART" id="SM00867"/>
    </source>
</evidence>
<dbReference type="RefSeq" id="WP_119778594.1">
    <property type="nucleotide sequence ID" value="NZ_QYUK01000011.1"/>
</dbReference>
<dbReference type="SUPFAM" id="SSF101874">
    <property type="entry name" value="YceI-like"/>
    <property type="match status" value="1"/>
</dbReference>
<feature type="signal peptide" evidence="1">
    <location>
        <begin position="1"/>
        <end position="20"/>
    </location>
</feature>
<organism evidence="3 4">
    <name type="scientific">Oleomonas cavernae</name>
    <dbReference type="NCBI Taxonomy" id="2320859"/>
    <lineage>
        <taxon>Bacteria</taxon>
        <taxon>Pseudomonadati</taxon>
        <taxon>Pseudomonadota</taxon>
        <taxon>Alphaproteobacteria</taxon>
        <taxon>Acetobacterales</taxon>
        <taxon>Acetobacteraceae</taxon>
        <taxon>Oleomonas</taxon>
    </lineage>
</organism>
<keyword evidence="4" id="KW-1185">Reference proteome</keyword>
<dbReference type="InterPro" id="IPR036761">
    <property type="entry name" value="TTHA0802/YceI-like_sf"/>
</dbReference>
<feature type="domain" description="Lipid/polyisoprenoid-binding YceI-like" evidence="2">
    <location>
        <begin position="33"/>
        <end position="204"/>
    </location>
</feature>